<evidence type="ECO:0000313" key="1">
    <source>
        <dbReference type="EMBL" id="QSG16364.1"/>
    </source>
</evidence>
<geneLocation type="plasmid" evidence="1 2">
    <name>pHSR-Est01</name>
</geneLocation>
<accession>A0A897NVA2</accession>
<dbReference type="AlphaFoldDB" id="A0A897NVA2"/>
<name>A0A897NVA2_9EURY</name>
<keyword evidence="1" id="KW-0614">Plasmid</keyword>
<organism evidence="1 2">
    <name type="scientific">Halapricum desulfuricans</name>
    <dbReference type="NCBI Taxonomy" id="2841257"/>
    <lineage>
        <taxon>Archaea</taxon>
        <taxon>Methanobacteriati</taxon>
        <taxon>Methanobacteriota</taxon>
        <taxon>Stenosarchaea group</taxon>
        <taxon>Halobacteria</taxon>
        <taxon>Halobacteriales</taxon>
        <taxon>Haloarculaceae</taxon>
        <taxon>Halapricum</taxon>
    </lineage>
</organism>
<dbReference type="Proteomes" id="UP000663292">
    <property type="component" value="Plasmid pHSR-Est01"/>
</dbReference>
<keyword evidence="2" id="KW-1185">Reference proteome</keyword>
<sequence>MISQILDLDVDIGEDIDFPTDIEAVVDALLDGCDEWPELPSRTRAYACSSRRTRR</sequence>
<evidence type="ECO:0000313" key="2">
    <source>
        <dbReference type="Proteomes" id="UP000663292"/>
    </source>
</evidence>
<proteinExistence type="predicted"/>
<reference evidence="1 2" key="1">
    <citation type="submission" date="2020-11" db="EMBL/GenBank/DDBJ databases">
        <title>Carbohydrate-dependent, anaerobic sulfur respiration: A novel catabolism in halophilic archaea.</title>
        <authorList>
            <person name="Sorokin D.Y."/>
            <person name="Messina E."/>
            <person name="Smedile F."/>
            <person name="La Cono V."/>
            <person name="Hallsworth J.E."/>
            <person name="Yakimov M.M."/>
        </authorList>
    </citation>
    <scope>NUCLEOTIDE SEQUENCE [LARGE SCALE GENOMIC DNA]</scope>
    <source>
        <strain evidence="1 2">HSR-Est</strain>
        <plasmid evidence="1 2">pHSR-Est01</plasmid>
    </source>
</reference>
<dbReference type="EMBL" id="CP064792">
    <property type="protein sequence ID" value="QSG16364.1"/>
    <property type="molecule type" value="Genomic_DNA"/>
</dbReference>
<gene>
    <name evidence="1" type="ORF">HSEST_3100</name>
</gene>
<protein>
    <submittedName>
        <fullName evidence="1">Uncharacterized protein</fullName>
    </submittedName>
</protein>